<feature type="region of interest" description="Disordered" evidence="1">
    <location>
        <begin position="207"/>
        <end position="263"/>
    </location>
</feature>
<evidence type="ECO:0000256" key="1">
    <source>
        <dbReference type="SAM" id="MobiDB-lite"/>
    </source>
</evidence>
<reference evidence="3 4" key="1">
    <citation type="journal article" date="2014" name="BMC Genomics">
        <title>Genome based analysis of type-I polyketide synthase and nonribosomal peptide synthetase gene clusters in seven strains of five representative Nocardia species.</title>
        <authorList>
            <person name="Komaki H."/>
            <person name="Ichikawa N."/>
            <person name="Hosoyama A."/>
            <person name="Takahashi-Nakaguchi A."/>
            <person name="Matsuzawa T."/>
            <person name="Suzuki K."/>
            <person name="Fujita N."/>
            <person name="Gonoi T."/>
        </authorList>
    </citation>
    <scope>NUCLEOTIDE SEQUENCE [LARGE SCALE GENOMIC DNA]</scope>
    <source>
        <strain evidence="3 4">NBRC 15531</strain>
    </source>
</reference>
<dbReference type="EMBL" id="BAFO02000034">
    <property type="protein sequence ID" value="GAD87042.1"/>
    <property type="molecule type" value="Genomic_DNA"/>
</dbReference>
<feature type="compositionally biased region" description="Polar residues" evidence="1">
    <location>
        <begin position="252"/>
        <end position="263"/>
    </location>
</feature>
<dbReference type="STRING" id="1824.SAMN05444423_104114"/>
<dbReference type="Pfam" id="PF11303">
    <property type="entry name" value="DUF3105"/>
    <property type="match status" value="1"/>
</dbReference>
<evidence type="ECO:0000313" key="4">
    <source>
        <dbReference type="Proteomes" id="UP000017048"/>
    </source>
</evidence>
<evidence type="ECO:0000256" key="2">
    <source>
        <dbReference type="SAM" id="Phobius"/>
    </source>
</evidence>
<evidence type="ECO:0000313" key="3">
    <source>
        <dbReference type="EMBL" id="GAD87042.1"/>
    </source>
</evidence>
<feature type="region of interest" description="Disordered" evidence="1">
    <location>
        <begin position="1"/>
        <end position="24"/>
    </location>
</feature>
<keyword evidence="2" id="KW-0812">Transmembrane</keyword>
<dbReference type="Proteomes" id="UP000017048">
    <property type="component" value="Unassembled WGS sequence"/>
</dbReference>
<dbReference type="GeneID" id="91515761"/>
<sequence length="263" mass="28326">MINKSRPPAGNRKRGSRAVKKAAVGKVARKQPPWPLIGATAAIIALTAGLAWHYVPKYREYTEAQRYVPGTSQPDPSDRIDGVTKQEYPAGSHVRATQRVAYDQSPPFGGPHDQSWATCTGEVYASPIRSENAVHSLEHGAIWVTYNPDRLDTEDLAALRDEVDGKPYMLMSPYPNLDSPVALQSWGRQLKLDNVDDPRIARFVTALRQNPNTHPEPGASCATPGAGFNPDAPPPFDPAPPGPDAVPLNPAGSGSTNPSGGRR</sequence>
<dbReference type="eggNOG" id="COG0515">
    <property type="taxonomic scope" value="Bacteria"/>
</dbReference>
<organism evidence="3 4">
    <name type="scientific">Nocardia asteroides NBRC 15531</name>
    <dbReference type="NCBI Taxonomy" id="1110697"/>
    <lineage>
        <taxon>Bacteria</taxon>
        <taxon>Bacillati</taxon>
        <taxon>Actinomycetota</taxon>
        <taxon>Actinomycetes</taxon>
        <taxon>Mycobacteriales</taxon>
        <taxon>Nocardiaceae</taxon>
        <taxon>Nocardia</taxon>
    </lineage>
</organism>
<protein>
    <recommendedName>
        <fullName evidence="5">DUF3105 domain-containing protein</fullName>
    </recommendedName>
</protein>
<gene>
    <name evidence="3" type="ORF">NCAST_34_01700</name>
</gene>
<dbReference type="RefSeq" id="WP_022567133.1">
    <property type="nucleotide sequence ID" value="NZ_BAFO02000034.1"/>
</dbReference>
<evidence type="ECO:0008006" key="5">
    <source>
        <dbReference type="Google" id="ProtNLM"/>
    </source>
</evidence>
<comment type="caution">
    <text evidence="3">The sequence shown here is derived from an EMBL/GenBank/DDBJ whole genome shotgun (WGS) entry which is preliminary data.</text>
</comment>
<keyword evidence="4" id="KW-1185">Reference proteome</keyword>
<feature type="compositionally biased region" description="Basic residues" evidence="1">
    <location>
        <begin position="11"/>
        <end position="20"/>
    </location>
</feature>
<keyword evidence="2" id="KW-0472">Membrane</keyword>
<feature type="compositionally biased region" description="Pro residues" evidence="1">
    <location>
        <begin position="231"/>
        <end position="244"/>
    </location>
</feature>
<dbReference type="AlphaFoldDB" id="U5EAB3"/>
<feature type="transmembrane region" description="Helical" evidence="2">
    <location>
        <begin position="34"/>
        <end position="55"/>
    </location>
</feature>
<name>U5EAB3_NOCAS</name>
<dbReference type="InterPro" id="IPR021454">
    <property type="entry name" value="DUF3105"/>
</dbReference>
<dbReference type="OrthoDB" id="164831at2"/>
<accession>U5EAB3</accession>
<keyword evidence="2" id="KW-1133">Transmembrane helix</keyword>
<proteinExistence type="predicted"/>